<comment type="caution">
    <text evidence="2">The sequence shown here is derived from an EMBL/GenBank/DDBJ whole genome shotgun (WGS) entry which is preliminary data.</text>
</comment>
<evidence type="ECO:0000313" key="2">
    <source>
        <dbReference type="EMBL" id="KAK4090655.1"/>
    </source>
</evidence>
<gene>
    <name evidence="2" type="ORF">Purlil1_4791</name>
</gene>
<dbReference type="EMBL" id="JAWRVI010000014">
    <property type="protein sequence ID" value="KAK4090655.1"/>
    <property type="molecule type" value="Genomic_DNA"/>
</dbReference>
<organism evidence="2 3">
    <name type="scientific">Purpureocillium lilacinum</name>
    <name type="common">Paecilomyces lilacinus</name>
    <dbReference type="NCBI Taxonomy" id="33203"/>
    <lineage>
        <taxon>Eukaryota</taxon>
        <taxon>Fungi</taxon>
        <taxon>Dikarya</taxon>
        <taxon>Ascomycota</taxon>
        <taxon>Pezizomycotina</taxon>
        <taxon>Sordariomycetes</taxon>
        <taxon>Hypocreomycetidae</taxon>
        <taxon>Hypocreales</taxon>
        <taxon>Ophiocordycipitaceae</taxon>
        <taxon>Purpureocillium</taxon>
    </lineage>
</organism>
<protein>
    <submittedName>
        <fullName evidence="2">Uncharacterized protein</fullName>
    </submittedName>
</protein>
<proteinExistence type="predicted"/>
<feature type="region of interest" description="Disordered" evidence="1">
    <location>
        <begin position="52"/>
        <end position="71"/>
    </location>
</feature>
<evidence type="ECO:0000313" key="3">
    <source>
        <dbReference type="Proteomes" id="UP001287286"/>
    </source>
</evidence>
<keyword evidence="3" id="KW-1185">Reference proteome</keyword>
<reference evidence="2 3" key="1">
    <citation type="journal article" date="2024" name="Microbiol. Resour. Announc.">
        <title>Genome annotations for the ascomycete fungi Trichoderma harzianum, Trichoderma aggressivum, and Purpureocillium lilacinum.</title>
        <authorList>
            <person name="Beijen E.P.W."/>
            <person name="Ohm R.A."/>
        </authorList>
    </citation>
    <scope>NUCLEOTIDE SEQUENCE [LARGE SCALE GENOMIC DNA]</scope>
    <source>
        <strain evidence="2 3">CBS 150709</strain>
    </source>
</reference>
<accession>A0ABR0C3D3</accession>
<dbReference type="Proteomes" id="UP001287286">
    <property type="component" value="Unassembled WGS sequence"/>
</dbReference>
<name>A0ABR0C3D3_PURLI</name>
<sequence>MRSPNPPPFIHPPLDTLSSSPLTTLEAAHLGCLVGRPADLVSFSLRSVNDQPSARLGSGGTAATDRRTATSTTTTTNIAAHASAADLLLGVVPSHLAGASLSHPSLLATSNRSFGIVDDGPACLRPFPWGAAALAVAAQATPAWPRHATPVPPVRSHTHAHRRIILTGARKWRQRTRHNDGDDDVRFSTLKKYY</sequence>
<evidence type="ECO:0000256" key="1">
    <source>
        <dbReference type="SAM" id="MobiDB-lite"/>
    </source>
</evidence>